<dbReference type="RefSeq" id="WP_155353086.1">
    <property type="nucleotide sequence ID" value="NZ_BAAAHL010000012.1"/>
</dbReference>
<comment type="caution">
    <text evidence="3">The sequence shown here is derived from an EMBL/GenBank/DDBJ whole genome shotgun (WGS) entry which is preliminary data.</text>
</comment>
<name>A0A5M3WJZ9_9ACTN</name>
<accession>A0A5M3WJZ9</accession>
<feature type="transmembrane region" description="Helical" evidence="2">
    <location>
        <begin position="49"/>
        <end position="68"/>
    </location>
</feature>
<dbReference type="AlphaFoldDB" id="A0A5M3WJZ9"/>
<keyword evidence="2" id="KW-1133">Transmembrane helix</keyword>
<dbReference type="Gene3D" id="3.40.50.300">
    <property type="entry name" value="P-loop containing nucleotide triphosphate hydrolases"/>
    <property type="match status" value="1"/>
</dbReference>
<organism evidence="3 4">
    <name type="scientific">Acrocarpospora macrocephala</name>
    <dbReference type="NCBI Taxonomy" id="150177"/>
    <lineage>
        <taxon>Bacteria</taxon>
        <taxon>Bacillati</taxon>
        <taxon>Actinomycetota</taxon>
        <taxon>Actinomycetes</taxon>
        <taxon>Streptosporangiales</taxon>
        <taxon>Streptosporangiaceae</taxon>
        <taxon>Acrocarpospora</taxon>
    </lineage>
</organism>
<dbReference type="InterPro" id="IPR027417">
    <property type="entry name" value="P-loop_NTPase"/>
</dbReference>
<dbReference type="Proteomes" id="UP000331127">
    <property type="component" value="Unassembled WGS sequence"/>
</dbReference>
<evidence type="ECO:0000256" key="2">
    <source>
        <dbReference type="SAM" id="Phobius"/>
    </source>
</evidence>
<proteinExistence type="predicted"/>
<feature type="transmembrane region" description="Helical" evidence="2">
    <location>
        <begin position="160"/>
        <end position="181"/>
    </location>
</feature>
<evidence type="ECO:0000313" key="4">
    <source>
        <dbReference type="Proteomes" id="UP000331127"/>
    </source>
</evidence>
<sequence length="684" mass="74869">MTRQELVPVAAPPQPPRAPVLVRVLWWLLRGPVWWLLRRTGRVLWRYRDLHATWWAALVVLGVAAIGAGLGVPWWAAGGWVLVAAAARAVEARYDWLPVEPDALAGVLVAAGAWTAAALYWGLRTEVWYGWAGLTLLVFATWGCNRAARAWRSLRTRVRNWAAALPTVLAGLGAAGVVLAARPAVLGDGRVRFPLRLPVGITRETLEAPRMRRQIESGMHWPAGSIREIVQDPAHTSSARVVLVWQDGKIQARHVRLDLRRAPTSIYDPVWCGEDADGKTVAIAQYVVEGMTRGLFGGEPGSAKSNLLRLIAALRAYCPDLLIWVIDRKNSGLTFASLLPRIDWIATTREEAIRMLEAAAAGIPLRGRLLRPQHNQLLPLSPEVPAVLILFDEFAEELGKGRQNAGAVQAAKTVFSQGRATGWGAEIASQYLSQTSLHPDLKPLFPRSYAGRTRTRADAQFLLRDYTRVDATALPTGAFYTQVPGGSHPGLLFTPEVCDADLLQAAAETAHLAPRMEESTAAGLPHYADRWSRLPEHLRAYASEEQLALADAGPLPSPTGRVRTAAASTMRLVVHEQLPDDVVDNAAGDGGEELDDAIVAMLDVLRGKEVATTGELDAAVARWRSRQWASERRREWQRRGLIGPVGRGSWSLQVQEEGALREGVAEAERAIRSRRSSPRGGDRL</sequence>
<evidence type="ECO:0000313" key="3">
    <source>
        <dbReference type="EMBL" id="GES07373.1"/>
    </source>
</evidence>
<keyword evidence="4" id="KW-1185">Reference proteome</keyword>
<protein>
    <recommendedName>
        <fullName evidence="5">FtsK domain-containing protein</fullName>
    </recommendedName>
</protein>
<feature type="transmembrane region" description="Helical" evidence="2">
    <location>
        <begin position="128"/>
        <end position="148"/>
    </location>
</feature>
<feature type="transmembrane region" description="Helical" evidence="2">
    <location>
        <begin position="103"/>
        <end position="122"/>
    </location>
</feature>
<feature type="transmembrane region" description="Helical" evidence="2">
    <location>
        <begin position="20"/>
        <end position="37"/>
    </location>
</feature>
<dbReference type="SUPFAM" id="SSF52540">
    <property type="entry name" value="P-loop containing nucleoside triphosphate hydrolases"/>
    <property type="match status" value="1"/>
</dbReference>
<keyword evidence="2" id="KW-0812">Transmembrane</keyword>
<dbReference type="EMBL" id="BLAE01000006">
    <property type="protein sequence ID" value="GES07373.1"/>
    <property type="molecule type" value="Genomic_DNA"/>
</dbReference>
<evidence type="ECO:0008006" key="5">
    <source>
        <dbReference type="Google" id="ProtNLM"/>
    </source>
</evidence>
<dbReference type="OrthoDB" id="3315119at2"/>
<reference evidence="3 4" key="1">
    <citation type="submission" date="2019-10" db="EMBL/GenBank/DDBJ databases">
        <title>Whole genome shotgun sequence of Acrocarpospora macrocephala NBRC 16266.</title>
        <authorList>
            <person name="Ichikawa N."/>
            <person name="Kimura A."/>
            <person name="Kitahashi Y."/>
            <person name="Komaki H."/>
            <person name="Oguchi A."/>
        </authorList>
    </citation>
    <scope>NUCLEOTIDE SEQUENCE [LARGE SCALE GENOMIC DNA]</scope>
    <source>
        <strain evidence="3 4">NBRC 16266</strain>
    </source>
</reference>
<gene>
    <name evidence="3" type="ORF">Amac_009680</name>
</gene>
<evidence type="ECO:0000256" key="1">
    <source>
        <dbReference type="SAM" id="MobiDB-lite"/>
    </source>
</evidence>
<feature type="region of interest" description="Disordered" evidence="1">
    <location>
        <begin position="665"/>
        <end position="684"/>
    </location>
</feature>
<keyword evidence="2" id="KW-0472">Membrane</keyword>